<dbReference type="InterPro" id="IPR002942">
    <property type="entry name" value="S4_RNA-bd"/>
</dbReference>
<evidence type="ECO:0000313" key="7">
    <source>
        <dbReference type="Proteomes" id="UP000264002"/>
    </source>
</evidence>
<dbReference type="FunFam" id="3.10.290.10:FF:000003">
    <property type="entry name" value="Pseudouridine synthase"/>
    <property type="match status" value="1"/>
</dbReference>
<dbReference type="InterPro" id="IPR006145">
    <property type="entry name" value="PsdUridine_synth_RsuA/RluA"/>
</dbReference>
<dbReference type="Proteomes" id="UP000264002">
    <property type="component" value="Unassembled WGS sequence"/>
</dbReference>
<sequence length="251" mass="28828">MKLEYPLRLQVYLAKSGCGSRRSCESLISSGRVTVNTKRVTELGTKVSQEDVVMVDDQLVEPSEKTYYFALHKPKGFVCTNWDPNEKNYARDLIDIPDKNLLFHIGRLDKDSSGLILFTNDGDVAQKIMHPSEEIEKEYLVSCSTRVRREDLEEARKGVLIDMPQPYTIKRFEIISKKWTRIILTEGKNREIRKILSYFGYEVNQLVRMRIGCIELGDLKPGQYRAVTSSEIKSLLRGENDILRKSSGSGW</sequence>
<keyword evidence="7" id="KW-1185">Reference proteome</keyword>
<dbReference type="GO" id="GO:0003723">
    <property type="term" value="F:RNA binding"/>
    <property type="evidence" value="ECO:0007669"/>
    <property type="project" value="UniProtKB-KW"/>
</dbReference>
<evidence type="ECO:0000256" key="2">
    <source>
        <dbReference type="ARBA" id="ARBA00023235"/>
    </source>
</evidence>
<dbReference type="NCBIfam" id="TIGR00093">
    <property type="entry name" value="pseudouridine synthase"/>
    <property type="match status" value="1"/>
</dbReference>
<dbReference type="InterPro" id="IPR018496">
    <property type="entry name" value="PsdUridine_synth_RsuA/RluB_CS"/>
</dbReference>
<evidence type="ECO:0000313" key="6">
    <source>
        <dbReference type="EMBL" id="RFU94626.1"/>
    </source>
</evidence>
<accession>A0A372MH34</accession>
<keyword evidence="3" id="KW-0694">RNA-binding</keyword>
<dbReference type="OrthoDB" id="9807213at2"/>
<reference evidence="7" key="1">
    <citation type="submission" date="2018-08" db="EMBL/GenBank/DDBJ databases">
        <authorList>
            <person name="Grouzdev D.S."/>
            <person name="Krutkina M.S."/>
        </authorList>
    </citation>
    <scope>NUCLEOTIDE SEQUENCE [LARGE SCALE GENOMIC DNA]</scope>
    <source>
        <strain evidence="7">4-11</strain>
    </source>
</reference>
<dbReference type="InterPro" id="IPR050343">
    <property type="entry name" value="RsuA_PseudoU_synthase"/>
</dbReference>
<dbReference type="PANTHER" id="PTHR47683">
    <property type="entry name" value="PSEUDOURIDINE SYNTHASE FAMILY PROTEIN-RELATED"/>
    <property type="match status" value="1"/>
</dbReference>
<comment type="similarity">
    <text evidence="1 4">Belongs to the pseudouridine synthase RsuA family.</text>
</comment>
<dbReference type="Pfam" id="PF00849">
    <property type="entry name" value="PseudoU_synth_2"/>
    <property type="match status" value="1"/>
</dbReference>
<dbReference type="AlphaFoldDB" id="A0A372MH34"/>
<keyword evidence="2 4" id="KW-0413">Isomerase</keyword>
<protein>
    <recommendedName>
        <fullName evidence="4">Pseudouridine synthase</fullName>
        <ecNumber evidence="4">5.4.99.-</ecNumber>
    </recommendedName>
</protein>
<dbReference type="Gene3D" id="3.10.290.10">
    <property type="entry name" value="RNA-binding S4 domain"/>
    <property type="match status" value="1"/>
</dbReference>
<name>A0A372MH34_9SPIR</name>
<dbReference type="GO" id="GO:0000455">
    <property type="term" value="P:enzyme-directed rRNA pseudouridine synthesis"/>
    <property type="evidence" value="ECO:0007669"/>
    <property type="project" value="UniProtKB-ARBA"/>
</dbReference>
<dbReference type="InterPro" id="IPR020103">
    <property type="entry name" value="PsdUridine_synth_cat_dom_sf"/>
</dbReference>
<comment type="caution">
    <text evidence="6">The sequence shown here is derived from an EMBL/GenBank/DDBJ whole genome shotgun (WGS) entry which is preliminary data.</text>
</comment>
<dbReference type="EMBL" id="QUWK01000008">
    <property type="protein sequence ID" value="RFU94626.1"/>
    <property type="molecule type" value="Genomic_DNA"/>
</dbReference>
<dbReference type="Gene3D" id="3.30.70.580">
    <property type="entry name" value="Pseudouridine synthase I, catalytic domain, N-terminal subdomain"/>
    <property type="match status" value="1"/>
</dbReference>
<dbReference type="EC" id="5.4.99.-" evidence="4"/>
<dbReference type="Gene3D" id="3.30.70.1560">
    <property type="entry name" value="Alpha-L RNA-binding motif"/>
    <property type="match status" value="1"/>
</dbReference>
<dbReference type="InterPro" id="IPR036986">
    <property type="entry name" value="S4_RNA-bd_sf"/>
</dbReference>
<dbReference type="RefSeq" id="WP_117330660.1">
    <property type="nucleotide sequence ID" value="NZ_QUWK01000008.1"/>
</dbReference>
<dbReference type="InterPro" id="IPR020094">
    <property type="entry name" value="TruA/RsuA/RluB/E/F_N"/>
</dbReference>
<evidence type="ECO:0000256" key="4">
    <source>
        <dbReference type="RuleBase" id="RU003887"/>
    </source>
</evidence>
<dbReference type="PROSITE" id="PS01149">
    <property type="entry name" value="PSI_RSU"/>
    <property type="match status" value="1"/>
</dbReference>
<dbReference type="Pfam" id="PF01479">
    <property type="entry name" value="S4"/>
    <property type="match status" value="1"/>
</dbReference>
<evidence type="ECO:0000256" key="3">
    <source>
        <dbReference type="PROSITE-ProRule" id="PRU00182"/>
    </source>
</evidence>
<dbReference type="PANTHER" id="PTHR47683:SF2">
    <property type="entry name" value="RNA-BINDING S4 DOMAIN-CONTAINING PROTEIN"/>
    <property type="match status" value="1"/>
</dbReference>
<dbReference type="SMART" id="SM00363">
    <property type="entry name" value="S4"/>
    <property type="match status" value="1"/>
</dbReference>
<dbReference type="InterPro" id="IPR042092">
    <property type="entry name" value="PsdUridine_s_RsuA/RluB/E/F_cat"/>
</dbReference>
<gene>
    <name evidence="6" type="ORF">DYP60_08940</name>
</gene>
<organism evidence="6 7">
    <name type="scientific">Sphaerochaeta halotolerans</name>
    <dbReference type="NCBI Taxonomy" id="2293840"/>
    <lineage>
        <taxon>Bacteria</taxon>
        <taxon>Pseudomonadati</taxon>
        <taxon>Spirochaetota</taxon>
        <taxon>Spirochaetia</taxon>
        <taxon>Spirochaetales</taxon>
        <taxon>Sphaerochaetaceae</taxon>
        <taxon>Sphaerochaeta</taxon>
    </lineage>
</organism>
<reference evidence="6 7" key="2">
    <citation type="submission" date="2018-09" db="EMBL/GenBank/DDBJ databases">
        <title>Genome of Sphaerochaeta halotolerans strain 4-11.</title>
        <authorList>
            <person name="Nazina T.N."/>
            <person name="Sokolova D.S."/>
        </authorList>
    </citation>
    <scope>NUCLEOTIDE SEQUENCE [LARGE SCALE GENOMIC DNA]</scope>
    <source>
        <strain evidence="6 7">4-11</strain>
    </source>
</reference>
<feature type="domain" description="RNA-binding S4" evidence="5">
    <location>
        <begin position="7"/>
        <end position="69"/>
    </location>
</feature>
<dbReference type="CDD" id="cd00165">
    <property type="entry name" value="S4"/>
    <property type="match status" value="1"/>
</dbReference>
<dbReference type="PROSITE" id="PS50889">
    <property type="entry name" value="S4"/>
    <property type="match status" value="1"/>
</dbReference>
<dbReference type="SUPFAM" id="SSF55120">
    <property type="entry name" value="Pseudouridine synthase"/>
    <property type="match status" value="1"/>
</dbReference>
<dbReference type="InterPro" id="IPR000748">
    <property type="entry name" value="PsdUridine_synth_RsuA/RluB/E/F"/>
</dbReference>
<proteinExistence type="inferred from homology"/>
<dbReference type="SUPFAM" id="SSF55174">
    <property type="entry name" value="Alpha-L RNA-binding motif"/>
    <property type="match status" value="1"/>
</dbReference>
<evidence type="ECO:0000256" key="1">
    <source>
        <dbReference type="ARBA" id="ARBA00008348"/>
    </source>
</evidence>
<dbReference type="GO" id="GO:0120159">
    <property type="term" value="F:rRNA pseudouridine synthase activity"/>
    <property type="evidence" value="ECO:0007669"/>
    <property type="project" value="UniProtKB-ARBA"/>
</dbReference>
<evidence type="ECO:0000259" key="5">
    <source>
        <dbReference type="SMART" id="SM00363"/>
    </source>
</evidence>